<evidence type="ECO:0000256" key="1">
    <source>
        <dbReference type="ARBA" id="ARBA00000085"/>
    </source>
</evidence>
<dbReference type="Gene3D" id="3.30.565.10">
    <property type="entry name" value="Histidine kinase-like ATPase, C-terminal domain"/>
    <property type="match status" value="1"/>
</dbReference>
<feature type="domain" description="Histidine kinase" evidence="11">
    <location>
        <begin position="416"/>
        <end position="632"/>
    </location>
</feature>
<dbReference type="InterPro" id="IPR003661">
    <property type="entry name" value="HisK_dim/P_dom"/>
</dbReference>
<dbReference type="Gene3D" id="3.40.50.2300">
    <property type="match status" value="3"/>
</dbReference>
<keyword evidence="9" id="KW-0812">Transmembrane</keyword>
<evidence type="ECO:0000256" key="2">
    <source>
        <dbReference type="ARBA" id="ARBA00012438"/>
    </source>
</evidence>
<keyword evidence="9" id="KW-1133">Transmembrane helix</keyword>
<comment type="caution">
    <text evidence="13">The sequence shown here is derived from an EMBL/GenBank/DDBJ whole genome shotgun (WGS) entry which is preliminary data.</text>
</comment>
<dbReference type="SUPFAM" id="SSF52172">
    <property type="entry name" value="CheY-like"/>
    <property type="match status" value="1"/>
</dbReference>
<proteinExistence type="predicted"/>
<reference evidence="13 14" key="1">
    <citation type="submission" date="2023-07" db="EMBL/GenBank/DDBJ databases">
        <authorList>
            <person name="Lian W.-H."/>
        </authorList>
    </citation>
    <scope>NUCLEOTIDE SEQUENCE [LARGE SCALE GENOMIC DNA]</scope>
    <source>
        <strain evidence="13 14">SYSU DXS3180</strain>
    </source>
</reference>
<feature type="domain" description="HTH araC/xylS-type" evidence="10">
    <location>
        <begin position="827"/>
        <end position="926"/>
    </location>
</feature>
<dbReference type="SMART" id="SM00448">
    <property type="entry name" value="REC"/>
    <property type="match status" value="1"/>
</dbReference>
<dbReference type="CDD" id="cd17574">
    <property type="entry name" value="REC_OmpR"/>
    <property type="match status" value="1"/>
</dbReference>
<dbReference type="Pfam" id="PF12833">
    <property type="entry name" value="HTH_18"/>
    <property type="match status" value="1"/>
</dbReference>
<evidence type="ECO:0000256" key="7">
    <source>
        <dbReference type="PROSITE-ProRule" id="PRU00169"/>
    </source>
</evidence>
<dbReference type="Pfam" id="PF00072">
    <property type="entry name" value="Response_reg"/>
    <property type="match status" value="1"/>
</dbReference>
<dbReference type="Pfam" id="PF13407">
    <property type="entry name" value="Peripla_BP_4"/>
    <property type="match status" value="1"/>
</dbReference>
<dbReference type="SMART" id="SM00388">
    <property type="entry name" value="HisKA"/>
    <property type="match status" value="1"/>
</dbReference>
<keyword evidence="14" id="KW-1185">Reference proteome</keyword>
<dbReference type="PANTHER" id="PTHR43547:SF2">
    <property type="entry name" value="HYBRID SIGNAL TRANSDUCTION HISTIDINE KINASE C"/>
    <property type="match status" value="1"/>
</dbReference>
<keyword evidence="6" id="KW-0804">Transcription</keyword>
<accession>A0ABV3ZLE8</accession>
<evidence type="ECO:0000259" key="10">
    <source>
        <dbReference type="PROSITE" id="PS01124"/>
    </source>
</evidence>
<dbReference type="EC" id="2.7.13.3" evidence="2"/>
<evidence type="ECO:0000259" key="11">
    <source>
        <dbReference type="PROSITE" id="PS50109"/>
    </source>
</evidence>
<evidence type="ECO:0000256" key="9">
    <source>
        <dbReference type="SAM" id="Phobius"/>
    </source>
</evidence>
<dbReference type="Gene3D" id="1.10.287.130">
    <property type="match status" value="1"/>
</dbReference>
<dbReference type="SUPFAM" id="SSF55874">
    <property type="entry name" value="ATPase domain of HSP90 chaperone/DNA topoisomerase II/histidine kinase"/>
    <property type="match status" value="1"/>
</dbReference>
<dbReference type="PROSITE" id="PS01124">
    <property type="entry name" value="HTH_ARAC_FAMILY_2"/>
    <property type="match status" value="1"/>
</dbReference>
<dbReference type="SMART" id="SM00387">
    <property type="entry name" value="HATPase_c"/>
    <property type="match status" value="1"/>
</dbReference>
<dbReference type="PRINTS" id="PR00344">
    <property type="entry name" value="BCTRLSENSOR"/>
</dbReference>
<dbReference type="PROSITE" id="PS50109">
    <property type="entry name" value="HIS_KIN"/>
    <property type="match status" value="1"/>
</dbReference>
<dbReference type="Proteomes" id="UP001560573">
    <property type="component" value="Unassembled WGS sequence"/>
</dbReference>
<dbReference type="PROSITE" id="PS00041">
    <property type="entry name" value="HTH_ARAC_FAMILY_1"/>
    <property type="match status" value="1"/>
</dbReference>
<feature type="modified residue" description="4-aspartylphosphate" evidence="7">
    <location>
        <position position="728"/>
    </location>
</feature>
<dbReference type="InterPro" id="IPR003594">
    <property type="entry name" value="HATPase_dom"/>
</dbReference>
<evidence type="ECO:0000259" key="12">
    <source>
        <dbReference type="PROSITE" id="PS50110"/>
    </source>
</evidence>
<dbReference type="CDD" id="cd06308">
    <property type="entry name" value="PBP1_sensor_kinase-like"/>
    <property type="match status" value="1"/>
</dbReference>
<dbReference type="InterPro" id="IPR011006">
    <property type="entry name" value="CheY-like_superfamily"/>
</dbReference>
<keyword evidence="5" id="KW-0238">DNA-binding</keyword>
<name>A0ABV3ZLE8_9BACT</name>
<dbReference type="PANTHER" id="PTHR43547">
    <property type="entry name" value="TWO-COMPONENT HISTIDINE KINASE"/>
    <property type="match status" value="1"/>
</dbReference>
<dbReference type="InterPro" id="IPR018062">
    <property type="entry name" value="HTH_AraC-typ_CS"/>
</dbReference>
<keyword evidence="9" id="KW-0472">Membrane</keyword>
<evidence type="ECO:0000256" key="8">
    <source>
        <dbReference type="SAM" id="Coils"/>
    </source>
</evidence>
<dbReference type="PROSITE" id="PS50110">
    <property type="entry name" value="RESPONSE_REGULATORY"/>
    <property type="match status" value="1"/>
</dbReference>
<evidence type="ECO:0000256" key="3">
    <source>
        <dbReference type="ARBA" id="ARBA00022553"/>
    </source>
</evidence>
<dbReference type="InterPro" id="IPR018060">
    <property type="entry name" value="HTH_AraC"/>
</dbReference>
<keyword evidence="8" id="KW-0175">Coiled coil</keyword>
<feature type="coiled-coil region" evidence="8">
    <location>
        <begin position="375"/>
        <end position="409"/>
    </location>
</feature>
<organism evidence="13 14">
    <name type="scientific">Danxiaibacter flavus</name>
    <dbReference type="NCBI Taxonomy" id="3049108"/>
    <lineage>
        <taxon>Bacteria</taxon>
        <taxon>Pseudomonadati</taxon>
        <taxon>Bacteroidota</taxon>
        <taxon>Chitinophagia</taxon>
        <taxon>Chitinophagales</taxon>
        <taxon>Chitinophagaceae</taxon>
        <taxon>Danxiaibacter</taxon>
    </lineage>
</organism>
<evidence type="ECO:0000313" key="14">
    <source>
        <dbReference type="Proteomes" id="UP001560573"/>
    </source>
</evidence>
<dbReference type="SUPFAM" id="SSF47384">
    <property type="entry name" value="Homodimeric domain of signal transducing histidine kinase"/>
    <property type="match status" value="1"/>
</dbReference>
<gene>
    <name evidence="13" type="ORF">QTN47_17375</name>
</gene>
<dbReference type="PROSITE" id="PS51257">
    <property type="entry name" value="PROKAR_LIPOPROTEIN"/>
    <property type="match status" value="1"/>
</dbReference>
<dbReference type="InterPro" id="IPR005467">
    <property type="entry name" value="His_kinase_dom"/>
</dbReference>
<feature type="transmembrane region" description="Helical" evidence="9">
    <location>
        <begin position="350"/>
        <end position="373"/>
    </location>
</feature>
<dbReference type="Pfam" id="PF00512">
    <property type="entry name" value="HisKA"/>
    <property type="match status" value="1"/>
</dbReference>
<dbReference type="InterPro" id="IPR025997">
    <property type="entry name" value="SBP_2_dom"/>
</dbReference>
<evidence type="ECO:0000256" key="6">
    <source>
        <dbReference type="ARBA" id="ARBA00023163"/>
    </source>
</evidence>
<dbReference type="SMART" id="SM00342">
    <property type="entry name" value="HTH_ARAC"/>
    <property type="match status" value="1"/>
</dbReference>
<dbReference type="EMBL" id="JAULBC010000006">
    <property type="protein sequence ID" value="MEX6689284.1"/>
    <property type="molecule type" value="Genomic_DNA"/>
</dbReference>
<keyword evidence="4" id="KW-0805">Transcription regulation</keyword>
<dbReference type="SUPFAM" id="SSF46689">
    <property type="entry name" value="Homeodomain-like"/>
    <property type="match status" value="1"/>
</dbReference>
<evidence type="ECO:0000313" key="13">
    <source>
        <dbReference type="EMBL" id="MEX6689284.1"/>
    </source>
</evidence>
<dbReference type="InterPro" id="IPR004358">
    <property type="entry name" value="Sig_transdc_His_kin-like_C"/>
</dbReference>
<dbReference type="InterPro" id="IPR036890">
    <property type="entry name" value="HATPase_C_sf"/>
</dbReference>
<dbReference type="InterPro" id="IPR001789">
    <property type="entry name" value="Sig_transdc_resp-reg_receiver"/>
</dbReference>
<dbReference type="InterPro" id="IPR028082">
    <property type="entry name" value="Peripla_BP_I"/>
</dbReference>
<evidence type="ECO:0000256" key="4">
    <source>
        <dbReference type="ARBA" id="ARBA00023015"/>
    </source>
</evidence>
<dbReference type="SUPFAM" id="SSF53822">
    <property type="entry name" value="Periplasmic binding protein-like I"/>
    <property type="match status" value="1"/>
</dbReference>
<evidence type="ECO:0000256" key="5">
    <source>
        <dbReference type="ARBA" id="ARBA00023125"/>
    </source>
</evidence>
<sequence length="931" mass="106123">MKVFMSILNLILLQKKIFFTTLGIFILACNSKSDQKKYLVGFSQCTMVNKWRQTMLEGMQRELSFHPEINFIFKDANGSTEKQIEQIQELIDENINLLIVSPNKAEPITPIVEKAFARGIRVIIVDRRTSSDKYTAYVGARNYDVGLSAGAFANSILKGKGNVLEVSDIPGSSADIDRHNGFVDFIKKYPGINYKARIYFPGDENPSGDNLMQFLQTNPDIQLIFCQNDRLALSAYRVSESKGLDKKISIIGVDGLPGINGGIDLVEKGALKATILYPSGGEEAILTAVNILENKTYRKENPLASTVIDSSNVRIVKMQNEKILAQQSDIDRRQKKIQEEEIITQNQSNIIYAISVSLALALIFGSILFYYLLENKKINKRLAIQNEEIINQRNQLIELSKKANEANDAKIKFFTKISHELRTPLTLILGPLEELLQNETVYRNAGRSLLLMHKNTIMLLRLINQLMDFRKIEIDKLKLRFSENDIVLFLNQIIEAYKEFAKKRNIDLRFVTNIPCLNVWFDETMLDKVLFNLLSNAFKFTNDNGYIYVSISKDEEGKNVRITVEDNGVGMSETGIQHAFELFYQGEYENYKGSGLGLALSKELILLHKGTIEVQSEKWKGTKFIITLPLGDSHLEKSEIINKEIANIVLHEDEKIYTSELLPQPTTEETPDTAVPNEYSILIIEDYKDLKNYLKNRLGKYYEILEADNGTDALQQAFDAVPDLIICDVMIPGRDGFELTNVLKSDIRTSHIPVILLTAKTSVEAQIEGMRHLADSYITKPFNQKFLEENIRSLLKNRSILREHYSGEIPSELKIQTLNKIDKKFIAEFNALIESNIANENFSVEEICKHMGLSRMQLYRKVKALLNVNANEYVLNKRMQKAKYLLQQEEFTISEIAYKVGFSSLAYFSTVFKSKFNVTPSEFREKNNVTK</sequence>
<dbReference type="CDD" id="cd00082">
    <property type="entry name" value="HisKA"/>
    <property type="match status" value="1"/>
</dbReference>
<dbReference type="Pfam" id="PF02518">
    <property type="entry name" value="HATPase_c"/>
    <property type="match status" value="1"/>
</dbReference>
<feature type="domain" description="Response regulatory" evidence="12">
    <location>
        <begin position="680"/>
        <end position="795"/>
    </location>
</feature>
<dbReference type="Gene3D" id="1.10.10.60">
    <property type="entry name" value="Homeodomain-like"/>
    <property type="match status" value="1"/>
</dbReference>
<dbReference type="InterPro" id="IPR009057">
    <property type="entry name" value="Homeodomain-like_sf"/>
</dbReference>
<dbReference type="InterPro" id="IPR036097">
    <property type="entry name" value="HisK_dim/P_sf"/>
</dbReference>
<protein>
    <recommendedName>
        <fullName evidence="2">histidine kinase</fullName>
        <ecNumber evidence="2">2.7.13.3</ecNumber>
    </recommendedName>
</protein>
<dbReference type="RefSeq" id="WP_369330692.1">
    <property type="nucleotide sequence ID" value="NZ_JAULBC010000006.1"/>
</dbReference>
<comment type="catalytic activity">
    <reaction evidence="1">
        <text>ATP + protein L-histidine = ADP + protein N-phospho-L-histidine.</text>
        <dbReference type="EC" id="2.7.13.3"/>
    </reaction>
</comment>
<keyword evidence="3 7" id="KW-0597">Phosphoprotein</keyword>